<protein>
    <recommendedName>
        <fullName evidence="4">MSP domain-containing protein</fullName>
    </recommendedName>
</protein>
<dbReference type="InterPro" id="IPR013783">
    <property type="entry name" value="Ig-like_fold"/>
</dbReference>
<keyword evidence="3" id="KW-1185">Reference proteome</keyword>
<dbReference type="Proteomes" id="UP000242715">
    <property type="component" value="Unassembled WGS sequence"/>
</dbReference>
<proteinExistence type="predicted"/>
<dbReference type="PANTHER" id="PTHR10809">
    <property type="entry name" value="VESICLE-ASSOCIATED MEMBRANE PROTEIN-ASSOCIATED PROTEIN"/>
    <property type="match status" value="1"/>
</dbReference>
<dbReference type="GO" id="GO:0005789">
    <property type="term" value="C:endoplasmic reticulum membrane"/>
    <property type="evidence" value="ECO:0007669"/>
    <property type="project" value="InterPro"/>
</dbReference>
<evidence type="ECO:0000256" key="1">
    <source>
        <dbReference type="SAM" id="MobiDB-lite"/>
    </source>
</evidence>
<dbReference type="GO" id="GO:0090158">
    <property type="term" value="P:endoplasmic reticulum membrane organization"/>
    <property type="evidence" value="ECO:0007669"/>
    <property type="project" value="TreeGrafter"/>
</dbReference>
<evidence type="ECO:0000313" key="2">
    <source>
        <dbReference type="EMBL" id="GAU25695.1"/>
    </source>
</evidence>
<dbReference type="InterPro" id="IPR008962">
    <property type="entry name" value="PapD-like_sf"/>
</dbReference>
<dbReference type="GO" id="GO:0061817">
    <property type="term" value="P:endoplasmic reticulum-plasma membrane tethering"/>
    <property type="evidence" value="ECO:0007669"/>
    <property type="project" value="TreeGrafter"/>
</dbReference>
<dbReference type="OrthoDB" id="264603at2759"/>
<dbReference type="GO" id="GO:0005886">
    <property type="term" value="C:plasma membrane"/>
    <property type="evidence" value="ECO:0007669"/>
    <property type="project" value="TreeGrafter"/>
</dbReference>
<reference evidence="3" key="1">
    <citation type="journal article" date="2017" name="Front. Plant Sci.">
        <title>Climate Clever Clovers: New Paradigm to Reduce the Environmental Footprint of Ruminants by Breeding Low Methanogenic Forages Utilizing Haplotype Variation.</title>
        <authorList>
            <person name="Kaur P."/>
            <person name="Appels R."/>
            <person name="Bayer P.E."/>
            <person name="Keeble-Gagnere G."/>
            <person name="Wang J."/>
            <person name="Hirakawa H."/>
            <person name="Shirasawa K."/>
            <person name="Vercoe P."/>
            <person name="Stefanova K."/>
            <person name="Durmic Z."/>
            <person name="Nichols P."/>
            <person name="Revell C."/>
            <person name="Isobe S.N."/>
            <person name="Edwards D."/>
            <person name="Erskine W."/>
        </authorList>
    </citation>
    <scope>NUCLEOTIDE SEQUENCE [LARGE SCALE GENOMIC DNA]</scope>
    <source>
        <strain evidence="3">cv. Daliak</strain>
    </source>
</reference>
<dbReference type="PANTHER" id="PTHR10809:SF119">
    <property type="entry name" value="VESICLE-ASSOCIATED PROTEIN 1-2-RELATED"/>
    <property type="match status" value="1"/>
</dbReference>
<feature type="region of interest" description="Disordered" evidence="1">
    <location>
        <begin position="119"/>
        <end position="139"/>
    </location>
</feature>
<dbReference type="InterPro" id="IPR016763">
    <property type="entry name" value="VAP"/>
</dbReference>
<evidence type="ECO:0000313" key="3">
    <source>
        <dbReference type="Proteomes" id="UP000242715"/>
    </source>
</evidence>
<accession>A0A2Z6MQ33</accession>
<dbReference type="EMBL" id="DF973317">
    <property type="protein sequence ID" value="GAU25695.1"/>
    <property type="molecule type" value="Genomic_DNA"/>
</dbReference>
<sequence>MGQKLSADSNGDYERLNNQEDNSYQQILQFPFELDTEISGYLKLSNKSDDYLAFKLQLKPRRRPLLDTQCKDMIRVKIIVLSKNGATIKDVTPTMFHKDSGYEVKEYNWKVVYVAPPQPPSSVREGSDKDLKAPNEQVEQQDTSFQVTYVPSCKFCLNSRQFTECIFYTFIAY</sequence>
<name>A0A2Z6MQ33_TRISU</name>
<gene>
    <name evidence="2" type="ORF">TSUD_266220</name>
</gene>
<evidence type="ECO:0008006" key="4">
    <source>
        <dbReference type="Google" id="ProtNLM"/>
    </source>
</evidence>
<dbReference type="AlphaFoldDB" id="A0A2Z6MQ33"/>
<dbReference type="Gene3D" id="2.60.40.10">
    <property type="entry name" value="Immunoglobulins"/>
    <property type="match status" value="1"/>
</dbReference>
<organism evidence="2 3">
    <name type="scientific">Trifolium subterraneum</name>
    <name type="common">Subterranean clover</name>
    <dbReference type="NCBI Taxonomy" id="3900"/>
    <lineage>
        <taxon>Eukaryota</taxon>
        <taxon>Viridiplantae</taxon>
        <taxon>Streptophyta</taxon>
        <taxon>Embryophyta</taxon>
        <taxon>Tracheophyta</taxon>
        <taxon>Spermatophyta</taxon>
        <taxon>Magnoliopsida</taxon>
        <taxon>eudicotyledons</taxon>
        <taxon>Gunneridae</taxon>
        <taxon>Pentapetalae</taxon>
        <taxon>rosids</taxon>
        <taxon>fabids</taxon>
        <taxon>Fabales</taxon>
        <taxon>Fabaceae</taxon>
        <taxon>Papilionoideae</taxon>
        <taxon>50 kb inversion clade</taxon>
        <taxon>NPAAA clade</taxon>
        <taxon>Hologalegina</taxon>
        <taxon>IRL clade</taxon>
        <taxon>Trifolieae</taxon>
        <taxon>Trifolium</taxon>
    </lineage>
</organism>
<dbReference type="SUPFAM" id="SSF49354">
    <property type="entry name" value="PapD-like"/>
    <property type="match status" value="1"/>
</dbReference>